<evidence type="ECO:0000313" key="3">
    <source>
        <dbReference type="Proteomes" id="UP000053831"/>
    </source>
</evidence>
<evidence type="ECO:0000313" key="2">
    <source>
        <dbReference type="EMBL" id="KOS20177.1"/>
    </source>
</evidence>
<organism evidence="2 3">
    <name type="scientific">Escovopsis weberi</name>
    <dbReference type="NCBI Taxonomy" id="150374"/>
    <lineage>
        <taxon>Eukaryota</taxon>
        <taxon>Fungi</taxon>
        <taxon>Dikarya</taxon>
        <taxon>Ascomycota</taxon>
        <taxon>Pezizomycotina</taxon>
        <taxon>Sordariomycetes</taxon>
        <taxon>Hypocreomycetidae</taxon>
        <taxon>Hypocreales</taxon>
        <taxon>Hypocreaceae</taxon>
        <taxon>Escovopsis</taxon>
    </lineage>
</organism>
<evidence type="ECO:0000256" key="1">
    <source>
        <dbReference type="SAM" id="MobiDB-lite"/>
    </source>
</evidence>
<dbReference type="Proteomes" id="UP000053831">
    <property type="component" value="Unassembled WGS sequence"/>
</dbReference>
<accession>A0A0M8MZQ4</accession>
<dbReference type="OrthoDB" id="437973at2759"/>
<feature type="region of interest" description="Disordered" evidence="1">
    <location>
        <begin position="85"/>
        <end position="172"/>
    </location>
</feature>
<sequence length="172" mass="18815">MITTRHYSYECKASTQERPYTSRPSRSQQLRNPKLVPKLTNDSLPPAESKKGVADEELAKIEAERARLRELEKREDEDLHRILEKGPALPVASSPAEKKKLSQPLLQEREVLSEPEPQPLPPAAATALTALLVPRQPITIPQGGEPREELQGQGPAASQGQKAVIAARGPAA</sequence>
<feature type="compositionally biased region" description="Low complexity" evidence="1">
    <location>
        <begin position="123"/>
        <end position="132"/>
    </location>
</feature>
<name>A0A0M8MZQ4_ESCWE</name>
<comment type="caution">
    <text evidence="2">The sequence shown here is derived from an EMBL/GenBank/DDBJ whole genome shotgun (WGS) entry which is preliminary data.</text>
</comment>
<feature type="compositionally biased region" description="Polar residues" evidence="1">
    <location>
        <begin position="13"/>
        <end position="31"/>
    </location>
</feature>
<gene>
    <name evidence="2" type="ORF">ESCO_006263</name>
</gene>
<feature type="region of interest" description="Disordered" evidence="1">
    <location>
        <begin position="1"/>
        <end position="56"/>
    </location>
</feature>
<dbReference type="EMBL" id="LGSR01000018">
    <property type="protein sequence ID" value="KOS20177.1"/>
    <property type="molecule type" value="Genomic_DNA"/>
</dbReference>
<dbReference type="Pfam" id="PF13917">
    <property type="entry name" value="zf-CCHC_3"/>
    <property type="match status" value="1"/>
</dbReference>
<dbReference type="STRING" id="150374.A0A0M8MZQ4"/>
<proteinExistence type="predicted"/>
<keyword evidence="3" id="KW-1185">Reference proteome</keyword>
<dbReference type="AlphaFoldDB" id="A0A0M8MZQ4"/>
<protein>
    <submittedName>
        <fullName evidence="2">Uncharacterized protein</fullName>
    </submittedName>
</protein>
<reference evidence="2 3" key="1">
    <citation type="submission" date="2015-07" db="EMBL/GenBank/DDBJ databases">
        <title>The genome of the fungus Escovopsis weberi, a specialized disease agent of ant agriculture.</title>
        <authorList>
            <person name="de Man T.J."/>
            <person name="Stajich J.E."/>
            <person name="Kubicek C.P."/>
            <person name="Chenthamara K."/>
            <person name="Atanasova L."/>
            <person name="Druzhinina I.S."/>
            <person name="Birnbaum S."/>
            <person name="Barribeau S.M."/>
            <person name="Teiling C."/>
            <person name="Suen G."/>
            <person name="Currie C."/>
            <person name="Gerardo N.M."/>
        </authorList>
    </citation>
    <scope>NUCLEOTIDE SEQUENCE [LARGE SCALE GENOMIC DNA]</scope>
</reference>